<reference evidence="7" key="2">
    <citation type="submission" date="2016-05" db="EMBL/GenBank/DDBJ databases">
        <title>Comparative analysis highlights variable genome content of wheat rusts and divergence of the mating loci.</title>
        <authorList>
            <person name="Cuomo C.A."/>
            <person name="Bakkeren G."/>
            <person name="Szabo L."/>
            <person name="Khalil H."/>
            <person name="Joly D."/>
            <person name="Goldberg J."/>
            <person name="Young S."/>
            <person name="Zeng Q."/>
            <person name="Fellers J."/>
        </authorList>
    </citation>
    <scope>NUCLEOTIDE SEQUENCE [LARGE SCALE GENOMIC DNA]</scope>
    <source>
        <strain evidence="7">1-1 BBBD Race 1</strain>
    </source>
</reference>
<dbReference type="Pfam" id="PF01565">
    <property type="entry name" value="FAD_binding_4"/>
    <property type="match status" value="1"/>
</dbReference>
<evidence type="ECO:0000313" key="8">
    <source>
        <dbReference type="EnsemblFungi" id="PTTG_12138-t43_1-p1"/>
    </source>
</evidence>
<dbReference type="STRING" id="630390.A0A180GS20"/>
<dbReference type="Gene3D" id="3.30.465.10">
    <property type="match status" value="1"/>
</dbReference>
<dbReference type="GO" id="GO:0071949">
    <property type="term" value="F:FAD binding"/>
    <property type="evidence" value="ECO:0007669"/>
    <property type="project" value="InterPro"/>
</dbReference>
<evidence type="ECO:0000256" key="5">
    <source>
        <dbReference type="ARBA" id="ARBA00023002"/>
    </source>
</evidence>
<evidence type="ECO:0000313" key="7">
    <source>
        <dbReference type="EMBL" id="OAV95626.1"/>
    </source>
</evidence>
<keyword evidence="4" id="KW-0274">FAD</keyword>
<dbReference type="Proteomes" id="UP000005240">
    <property type="component" value="Unassembled WGS sequence"/>
</dbReference>
<dbReference type="InterPro" id="IPR012951">
    <property type="entry name" value="BBE"/>
</dbReference>
<reference evidence="8" key="4">
    <citation type="submission" date="2025-05" db="UniProtKB">
        <authorList>
            <consortium name="EnsemblFungi"/>
        </authorList>
    </citation>
    <scope>IDENTIFICATION</scope>
    <source>
        <strain evidence="8">isolate 1-1 / race 1 (BBBD)</strain>
    </source>
</reference>
<dbReference type="GO" id="GO:0016491">
    <property type="term" value="F:oxidoreductase activity"/>
    <property type="evidence" value="ECO:0007669"/>
    <property type="project" value="UniProtKB-KW"/>
</dbReference>
<keyword evidence="5" id="KW-0560">Oxidoreductase</keyword>
<evidence type="ECO:0000256" key="3">
    <source>
        <dbReference type="ARBA" id="ARBA00022630"/>
    </source>
</evidence>
<keyword evidence="3" id="KW-0285">Flavoprotein</keyword>
<protein>
    <submittedName>
        <fullName evidence="8">FAD-binding PCMH-type domain-containing protein</fullName>
    </submittedName>
</protein>
<dbReference type="OrthoDB" id="2503237at2759"/>
<dbReference type="PANTHER" id="PTHR42973">
    <property type="entry name" value="BINDING OXIDOREDUCTASE, PUTATIVE (AFU_ORTHOLOGUE AFUA_1G17690)-RELATED"/>
    <property type="match status" value="1"/>
</dbReference>
<evidence type="ECO:0000256" key="2">
    <source>
        <dbReference type="ARBA" id="ARBA00005466"/>
    </source>
</evidence>
<dbReference type="InterPro" id="IPR016166">
    <property type="entry name" value="FAD-bd_PCMH"/>
</dbReference>
<dbReference type="Pfam" id="PF08031">
    <property type="entry name" value="BBE"/>
    <property type="match status" value="1"/>
</dbReference>
<dbReference type="EMBL" id="ADAS02000027">
    <property type="protein sequence ID" value="OAV95626.1"/>
    <property type="molecule type" value="Genomic_DNA"/>
</dbReference>
<evidence type="ECO:0000259" key="6">
    <source>
        <dbReference type="PROSITE" id="PS51387"/>
    </source>
</evidence>
<dbReference type="EnsemblFungi" id="PTTG_12138-t43_1">
    <property type="protein sequence ID" value="PTTG_12138-t43_1-p1"/>
    <property type="gene ID" value="PTTG_12138"/>
</dbReference>
<comment type="similarity">
    <text evidence="2">Belongs to the oxygen-dependent FAD-linked oxidoreductase family.</text>
</comment>
<keyword evidence="9" id="KW-1185">Reference proteome</keyword>
<dbReference type="PROSITE" id="PS51387">
    <property type="entry name" value="FAD_PCMH"/>
    <property type="match status" value="1"/>
</dbReference>
<evidence type="ECO:0000256" key="1">
    <source>
        <dbReference type="ARBA" id="ARBA00001974"/>
    </source>
</evidence>
<reference evidence="7" key="1">
    <citation type="submission" date="2009-11" db="EMBL/GenBank/DDBJ databases">
        <authorList>
            <consortium name="The Broad Institute Genome Sequencing Platform"/>
            <person name="Ward D."/>
            <person name="Feldgarden M."/>
            <person name="Earl A."/>
            <person name="Young S.K."/>
            <person name="Zeng Q."/>
            <person name="Koehrsen M."/>
            <person name="Alvarado L."/>
            <person name="Berlin A."/>
            <person name="Bochicchio J."/>
            <person name="Borenstein D."/>
            <person name="Chapman S.B."/>
            <person name="Chen Z."/>
            <person name="Engels R."/>
            <person name="Freedman E."/>
            <person name="Gellesch M."/>
            <person name="Goldberg J."/>
            <person name="Griggs A."/>
            <person name="Gujja S."/>
            <person name="Heilman E."/>
            <person name="Heiman D."/>
            <person name="Hepburn T."/>
            <person name="Howarth C."/>
            <person name="Jen D."/>
            <person name="Larson L."/>
            <person name="Lewis B."/>
            <person name="Mehta T."/>
            <person name="Park D."/>
            <person name="Pearson M."/>
            <person name="Roberts A."/>
            <person name="Saif S."/>
            <person name="Shea T."/>
            <person name="Shenoy N."/>
            <person name="Sisk P."/>
            <person name="Stolte C."/>
            <person name="Sykes S."/>
            <person name="Thomson T."/>
            <person name="Walk T."/>
            <person name="White J."/>
            <person name="Yandava C."/>
            <person name="Izard J."/>
            <person name="Baranova O.V."/>
            <person name="Blanton J.M."/>
            <person name="Tanner A.C."/>
            <person name="Dewhirst F.E."/>
            <person name="Haas B."/>
            <person name="Nusbaum C."/>
            <person name="Birren B."/>
        </authorList>
    </citation>
    <scope>NUCLEOTIDE SEQUENCE [LARGE SCALE GENOMIC DNA]</scope>
    <source>
        <strain evidence="7">1-1 BBBD Race 1</strain>
    </source>
</reference>
<name>A0A180GS20_PUCT1</name>
<dbReference type="InterPro" id="IPR006094">
    <property type="entry name" value="Oxid_FAD_bind_N"/>
</dbReference>
<accession>A0A180GS20</accession>
<sequence>MSHFKPFTIKFHLEYLEDGLLPGHSYFLAHATLITDGLVATRPATQLDSCSSPGKGDATTRSHGSFRECIRSTLGASESFSSKAVFPEDPAYPVSTLTYNVAIQHHASAVVYAASAEDVSEAVKCAAEFRVPVVARTGGHSYASFSSSPHGLIIDVTNLKGFSFETDHVGQVAEKVTFGAGLRLGDLDMELQDHERAVPHGVYPYIGVSGHATCGGFGTASRMWGLFSDLVVELEVVSANGTIVKASEKTNADLFFAMRGAGPSFGIITALTMRTQEAPRSVILFEIGYEFPNPDSAAATLNHFQSWGRKSAPSQLGIRWSVKLQHEPNDPKKIGLAWKLQGSFFGRTARFNRTINRLTKDFSVKGEFLSIQRLDWLESVRALGGNQPLSSEGIDPSNTNVSYYAKSFVVRDANPLTYSQWTSVMKKLYGIASAVKRSERLDWFLEIDLVGGRYQGQETGVRGSGSTTSSFGPRDALLLFQMAGYGPKGASLEHGRLMEPTKRTSQQIYDALGGGRKELTGFNCYVDSEFSAERAHREYFGDKNTAILRELKNVWDPARVFNHPHSF</sequence>
<dbReference type="AlphaFoldDB" id="A0A180GS20"/>
<dbReference type="InterPro" id="IPR036318">
    <property type="entry name" value="FAD-bd_PCMH-like_sf"/>
</dbReference>
<dbReference type="SUPFAM" id="SSF56176">
    <property type="entry name" value="FAD-binding/transporter-associated domain-like"/>
    <property type="match status" value="1"/>
</dbReference>
<comment type="cofactor">
    <cofactor evidence="1">
        <name>FAD</name>
        <dbReference type="ChEBI" id="CHEBI:57692"/>
    </cofactor>
</comment>
<evidence type="ECO:0000313" key="9">
    <source>
        <dbReference type="Proteomes" id="UP000005240"/>
    </source>
</evidence>
<evidence type="ECO:0000256" key="4">
    <source>
        <dbReference type="ARBA" id="ARBA00022827"/>
    </source>
</evidence>
<organism evidence="7">
    <name type="scientific">Puccinia triticina (isolate 1-1 / race 1 (BBBD))</name>
    <name type="common">Brown leaf rust fungus</name>
    <dbReference type="NCBI Taxonomy" id="630390"/>
    <lineage>
        <taxon>Eukaryota</taxon>
        <taxon>Fungi</taxon>
        <taxon>Dikarya</taxon>
        <taxon>Basidiomycota</taxon>
        <taxon>Pucciniomycotina</taxon>
        <taxon>Pucciniomycetes</taxon>
        <taxon>Pucciniales</taxon>
        <taxon>Pucciniaceae</taxon>
        <taxon>Puccinia</taxon>
    </lineage>
</organism>
<dbReference type="InterPro" id="IPR050416">
    <property type="entry name" value="FAD-linked_Oxidoreductase"/>
</dbReference>
<reference evidence="8 9" key="3">
    <citation type="journal article" date="2017" name="G3 (Bethesda)">
        <title>Comparative analysis highlights variable genome content of wheat rusts and divergence of the mating loci.</title>
        <authorList>
            <person name="Cuomo C.A."/>
            <person name="Bakkeren G."/>
            <person name="Khalil H.B."/>
            <person name="Panwar V."/>
            <person name="Joly D."/>
            <person name="Linning R."/>
            <person name="Sakthikumar S."/>
            <person name="Song X."/>
            <person name="Adiconis X."/>
            <person name="Fan L."/>
            <person name="Goldberg J.M."/>
            <person name="Levin J.Z."/>
            <person name="Young S."/>
            <person name="Zeng Q."/>
            <person name="Anikster Y."/>
            <person name="Bruce M."/>
            <person name="Wang M."/>
            <person name="Yin C."/>
            <person name="McCallum B."/>
            <person name="Szabo L.J."/>
            <person name="Hulbert S."/>
            <person name="Chen X."/>
            <person name="Fellers J.P."/>
        </authorList>
    </citation>
    <scope>NUCLEOTIDE SEQUENCE</scope>
    <source>
        <strain evidence="8">isolate 1-1 / race 1 (BBBD)</strain>
        <strain evidence="9">Isolate 1-1 / race 1 (BBBD)</strain>
    </source>
</reference>
<dbReference type="InterPro" id="IPR016169">
    <property type="entry name" value="FAD-bd_PCMH_sub2"/>
</dbReference>
<dbReference type="VEuPathDB" id="FungiDB:PTTG_12138"/>
<gene>
    <name evidence="7" type="ORF">PTTG_12138</name>
</gene>
<proteinExistence type="inferred from homology"/>
<feature type="domain" description="FAD-binding PCMH-type" evidence="6">
    <location>
        <begin position="103"/>
        <end position="278"/>
    </location>
</feature>
<dbReference type="Gene3D" id="3.40.462.20">
    <property type="match status" value="1"/>
</dbReference>
<dbReference type="PANTHER" id="PTHR42973:SF39">
    <property type="entry name" value="FAD-BINDING PCMH-TYPE DOMAIN-CONTAINING PROTEIN"/>
    <property type="match status" value="1"/>
</dbReference>